<dbReference type="OrthoDB" id="448448at2759"/>
<name>A0A6H0XWY9_9PEZI</name>
<evidence type="ECO:0000256" key="5">
    <source>
        <dbReference type="SAM" id="MobiDB-lite"/>
    </source>
</evidence>
<dbReference type="CDD" id="cd18008">
    <property type="entry name" value="DEXDc_SHPRH-like"/>
    <property type="match status" value="1"/>
</dbReference>
<dbReference type="InterPro" id="IPR050628">
    <property type="entry name" value="SNF2_RAD54_helicase_TF"/>
</dbReference>
<evidence type="ECO:0000313" key="8">
    <source>
        <dbReference type="Proteomes" id="UP000503462"/>
    </source>
</evidence>
<protein>
    <recommendedName>
        <fullName evidence="6">Helicase ATP-binding domain-containing protein</fullName>
    </recommendedName>
</protein>
<dbReference type="SMART" id="SM00487">
    <property type="entry name" value="DEXDc"/>
    <property type="match status" value="1"/>
</dbReference>
<proteinExistence type="predicted"/>
<evidence type="ECO:0000256" key="3">
    <source>
        <dbReference type="ARBA" id="ARBA00022806"/>
    </source>
</evidence>
<feature type="domain" description="Helicase ATP-binding" evidence="6">
    <location>
        <begin position="268"/>
        <end position="483"/>
    </location>
</feature>
<sequence>MDTNPLFLPQVSEGDEQPIEEYDLGAARADVLQIQHNLLHRMAAPLENRGHVDEHEVEDVDGPDVELSLEQLEQEVLLERAAAEARRQKRKLQHEAMLEQSDDDDDPYESIDDELPAPPAPSRSKRGRQTEDDEPARKKPRKAAPKKPAAKRGRKNAEVDQLTNTNSIHKIMRTNVFEDAQLTANLPAQPTLAVGKNKSAALKSLLQSIPAKDKEAARSDTIKLDNASKVIGARKVKYGSEEGFLLNGMKTPLKHYQVLGLAFMRDRENNERRPRGGILADGMGLGKTVEALANIVNGKQLQKGMPKATLIVVPPNLMAQWLAETKKHVYTEEEVIKRDAIFGQESNEQRLSAKHGLKAVAIFKDVQKMKNLVAFLQKQDVVFATYPAVLKSYPPMNPPKELHTSQQKNEWYEKHFFEKAGPLHQIKWHRIILDEAHLIKNHLSNTSMACRALRARHYWALTGTPVQNELAEFYSYFRFIRDPYVMSFRMFKANFCNEDDPAASQKLLAMLDRVMLRRTHADTMFGAKLLDIPRPEAPTTMYINFNVTERMIYEFIKRKYCSTIKQMARSGPLERRKIQRHLHSVASPSAGYRPYPAASRRPLRYA</sequence>
<keyword evidence="1" id="KW-0547">Nucleotide-binding</keyword>
<evidence type="ECO:0000259" key="6">
    <source>
        <dbReference type="PROSITE" id="PS51192"/>
    </source>
</evidence>
<feature type="region of interest" description="Disordered" evidence="5">
    <location>
        <begin position="91"/>
        <end position="162"/>
    </location>
</feature>
<reference evidence="7 8" key="1">
    <citation type="journal article" date="2016" name="Sci. Rep.">
        <title>Peltaster fructicola genome reveals evolution from an invasive phytopathogen to an ectophytic parasite.</title>
        <authorList>
            <person name="Xu C."/>
            <person name="Chen H."/>
            <person name="Gleason M.L."/>
            <person name="Xu J.R."/>
            <person name="Liu H."/>
            <person name="Zhang R."/>
            <person name="Sun G."/>
        </authorList>
    </citation>
    <scope>NUCLEOTIDE SEQUENCE [LARGE SCALE GENOMIC DNA]</scope>
    <source>
        <strain evidence="7 8">LNHT1506</strain>
    </source>
</reference>
<organism evidence="7 8">
    <name type="scientific">Peltaster fructicola</name>
    <dbReference type="NCBI Taxonomy" id="286661"/>
    <lineage>
        <taxon>Eukaryota</taxon>
        <taxon>Fungi</taxon>
        <taxon>Dikarya</taxon>
        <taxon>Ascomycota</taxon>
        <taxon>Pezizomycotina</taxon>
        <taxon>Dothideomycetes</taxon>
        <taxon>Dothideomycetes incertae sedis</taxon>
        <taxon>Peltaster</taxon>
    </lineage>
</organism>
<evidence type="ECO:0000256" key="2">
    <source>
        <dbReference type="ARBA" id="ARBA00022801"/>
    </source>
</evidence>
<dbReference type="InterPro" id="IPR038718">
    <property type="entry name" value="SNF2-like_sf"/>
</dbReference>
<dbReference type="GO" id="GO:0016787">
    <property type="term" value="F:hydrolase activity"/>
    <property type="evidence" value="ECO:0007669"/>
    <property type="project" value="UniProtKB-KW"/>
</dbReference>
<gene>
    <name evidence="7" type="ORF">AMS68_004692</name>
</gene>
<dbReference type="GO" id="GO:0008094">
    <property type="term" value="F:ATP-dependent activity, acting on DNA"/>
    <property type="evidence" value="ECO:0007669"/>
    <property type="project" value="TreeGrafter"/>
</dbReference>
<keyword evidence="4" id="KW-0067">ATP-binding</keyword>
<dbReference type="SUPFAM" id="SSF52540">
    <property type="entry name" value="P-loop containing nucleoside triphosphate hydrolases"/>
    <property type="match status" value="1"/>
</dbReference>
<accession>A0A6H0XWY9</accession>
<dbReference type="PANTHER" id="PTHR45626">
    <property type="entry name" value="TRANSCRIPTION TERMINATION FACTOR 2-RELATED"/>
    <property type="match status" value="1"/>
</dbReference>
<feature type="compositionally biased region" description="Acidic residues" evidence="5">
    <location>
        <begin position="100"/>
        <end position="115"/>
    </location>
</feature>
<feature type="compositionally biased region" description="Basic residues" evidence="5">
    <location>
        <begin position="138"/>
        <end position="154"/>
    </location>
</feature>
<dbReference type="GO" id="GO:0005634">
    <property type="term" value="C:nucleus"/>
    <property type="evidence" value="ECO:0007669"/>
    <property type="project" value="TreeGrafter"/>
</dbReference>
<evidence type="ECO:0000313" key="7">
    <source>
        <dbReference type="EMBL" id="QIW99174.1"/>
    </source>
</evidence>
<dbReference type="EMBL" id="CP051141">
    <property type="protein sequence ID" value="QIW99174.1"/>
    <property type="molecule type" value="Genomic_DNA"/>
</dbReference>
<evidence type="ECO:0000256" key="4">
    <source>
        <dbReference type="ARBA" id="ARBA00022840"/>
    </source>
</evidence>
<dbReference type="AlphaFoldDB" id="A0A6H0XWY9"/>
<dbReference type="InterPro" id="IPR014001">
    <property type="entry name" value="Helicase_ATP-bd"/>
</dbReference>
<dbReference type="InterPro" id="IPR000330">
    <property type="entry name" value="SNF2_N"/>
</dbReference>
<dbReference type="Gene3D" id="3.40.50.10810">
    <property type="entry name" value="Tandem AAA-ATPase domain"/>
    <property type="match status" value="1"/>
</dbReference>
<keyword evidence="3" id="KW-0347">Helicase</keyword>
<keyword evidence="2" id="KW-0378">Hydrolase</keyword>
<dbReference type="Pfam" id="PF00176">
    <property type="entry name" value="SNF2-rel_dom"/>
    <property type="match status" value="1"/>
</dbReference>
<dbReference type="GO" id="GO:0006281">
    <property type="term" value="P:DNA repair"/>
    <property type="evidence" value="ECO:0007669"/>
    <property type="project" value="TreeGrafter"/>
</dbReference>
<dbReference type="GO" id="GO:0004386">
    <property type="term" value="F:helicase activity"/>
    <property type="evidence" value="ECO:0007669"/>
    <property type="project" value="UniProtKB-KW"/>
</dbReference>
<dbReference type="PANTHER" id="PTHR45626:SF17">
    <property type="entry name" value="HELICASE-LIKE TRANSCRIPTION FACTOR"/>
    <property type="match status" value="1"/>
</dbReference>
<dbReference type="InterPro" id="IPR027417">
    <property type="entry name" value="P-loop_NTPase"/>
</dbReference>
<dbReference type="GO" id="GO:0005524">
    <property type="term" value="F:ATP binding"/>
    <property type="evidence" value="ECO:0007669"/>
    <property type="project" value="UniProtKB-KW"/>
</dbReference>
<feature type="region of interest" description="Disordered" evidence="5">
    <location>
        <begin position="587"/>
        <end position="606"/>
    </location>
</feature>
<dbReference type="Proteomes" id="UP000503462">
    <property type="component" value="Chromosome 3"/>
</dbReference>
<evidence type="ECO:0000256" key="1">
    <source>
        <dbReference type="ARBA" id="ARBA00022741"/>
    </source>
</evidence>
<keyword evidence="8" id="KW-1185">Reference proteome</keyword>
<dbReference type="PROSITE" id="PS51192">
    <property type="entry name" value="HELICASE_ATP_BIND_1"/>
    <property type="match status" value="1"/>
</dbReference>